<protein>
    <recommendedName>
        <fullName evidence="2">KAP NTPase domain-containing protein</fullName>
    </recommendedName>
</protein>
<name>A0A5C7W190_9PROT</name>
<proteinExistence type="predicted"/>
<evidence type="ECO:0000259" key="2">
    <source>
        <dbReference type="Pfam" id="PF07693"/>
    </source>
</evidence>
<dbReference type="Pfam" id="PF07693">
    <property type="entry name" value="KAP_NTPase"/>
    <property type="match status" value="1"/>
</dbReference>
<dbReference type="SUPFAM" id="SSF52540">
    <property type="entry name" value="P-loop containing nucleoside triphosphate hydrolases"/>
    <property type="match status" value="1"/>
</dbReference>
<reference evidence="3 4" key="1">
    <citation type="submission" date="2018-09" db="EMBL/GenBank/DDBJ databases">
        <title>Metagenome Assembled Genomes from an Advanced Water Purification Facility.</title>
        <authorList>
            <person name="Stamps B.W."/>
            <person name="Spear J.R."/>
        </authorList>
    </citation>
    <scope>NUCLEOTIDE SEQUENCE [LARGE SCALE GENOMIC DNA]</scope>
    <source>
        <strain evidence="3">Bin_54_1</strain>
    </source>
</reference>
<keyword evidence="1" id="KW-0175">Coiled coil</keyword>
<comment type="caution">
    <text evidence="3">The sequence shown here is derived from an EMBL/GenBank/DDBJ whole genome shotgun (WGS) entry which is preliminary data.</text>
</comment>
<sequence length="485" mass="55701">MHEEVNEWIGDVLQRKKYADFLTQYLVAKKDPFVININAPWGSGKTFFIEHWYEDLKKEHPCVLFNAWENDFSNDPLLSVISCIEKDLSPLLSVTDKNDKKINSGLSKAGKYLKSIAPILARAAVSKAIGKDGLEELQQLNEKDEKAATEIVEKVTEKLIQNNKAVEKAIESFGKSLEELIEKLTRNQEYLKKPLFIFIDELDRCRPLYAIELLERIKHLFGVPGIVFVIATDTEQLKHSINAIYGSGFDSNTYLRRFFDQSYTLSLPNYVEYAKLLFQEFGSNLVDRFVQIGISASGDAKSDWINTGSNISRYCESNEYTFITEKNDLAELVLLFSLFSAFFRLDLRTQKQCYEKILAIISSIPFGEKLHFVCLAFLVMLEAKSSLLFKEYFVISSSRADDRKRLIGSKFSAFSNVRLNERPYYAIDFVGFYSQYAFVDNGEIKRAMQQKDPNTAELSLLRVICSYPCDMKLYEERVLFACNFG</sequence>
<dbReference type="Gene3D" id="3.40.50.300">
    <property type="entry name" value="P-loop containing nucleotide triphosphate hydrolases"/>
    <property type="match status" value="1"/>
</dbReference>
<evidence type="ECO:0000313" key="4">
    <source>
        <dbReference type="Proteomes" id="UP000321055"/>
    </source>
</evidence>
<dbReference type="Proteomes" id="UP000321055">
    <property type="component" value="Unassembled WGS sequence"/>
</dbReference>
<evidence type="ECO:0000313" key="3">
    <source>
        <dbReference type="EMBL" id="TXI30525.1"/>
    </source>
</evidence>
<gene>
    <name evidence="3" type="ORF">E6Q60_01280</name>
</gene>
<dbReference type="EMBL" id="SSFX01000013">
    <property type="protein sequence ID" value="TXI30525.1"/>
    <property type="molecule type" value="Genomic_DNA"/>
</dbReference>
<feature type="domain" description="KAP NTPase" evidence="2">
    <location>
        <begin position="15"/>
        <end position="259"/>
    </location>
</feature>
<dbReference type="AlphaFoldDB" id="A0A5C7W190"/>
<dbReference type="InterPro" id="IPR027417">
    <property type="entry name" value="P-loop_NTPase"/>
</dbReference>
<dbReference type="InterPro" id="IPR011646">
    <property type="entry name" value="KAP_P-loop"/>
</dbReference>
<organism evidence="3 4">
    <name type="scientific">Nitrosomonas oligotropha</name>
    <dbReference type="NCBI Taxonomy" id="42354"/>
    <lineage>
        <taxon>Bacteria</taxon>
        <taxon>Pseudomonadati</taxon>
        <taxon>Pseudomonadota</taxon>
        <taxon>Betaproteobacteria</taxon>
        <taxon>Nitrosomonadales</taxon>
        <taxon>Nitrosomonadaceae</taxon>
        <taxon>Nitrosomonas</taxon>
    </lineage>
</organism>
<evidence type="ECO:0000256" key="1">
    <source>
        <dbReference type="SAM" id="Coils"/>
    </source>
</evidence>
<feature type="coiled-coil region" evidence="1">
    <location>
        <begin position="134"/>
        <end position="183"/>
    </location>
</feature>
<accession>A0A5C7W190</accession>